<reference evidence="10" key="1">
    <citation type="journal article" date="2020" name="Stud. Mycol.">
        <title>101 Dothideomycetes genomes: a test case for predicting lifestyles and emergence of pathogens.</title>
        <authorList>
            <person name="Haridas S."/>
            <person name="Albert R."/>
            <person name="Binder M."/>
            <person name="Bloem J."/>
            <person name="Labutti K."/>
            <person name="Salamov A."/>
            <person name="Andreopoulos B."/>
            <person name="Baker S."/>
            <person name="Barry K."/>
            <person name="Bills G."/>
            <person name="Bluhm B."/>
            <person name="Cannon C."/>
            <person name="Castanera R."/>
            <person name="Culley D."/>
            <person name="Daum C."/>
            <person name="Ezra D."/>
            <person name="Gonzalez J."/>
            <person name="Henrissat B."/>
            <person name="Kuo A."/>
            <person name="Liang C."/>
            <person name="Lipzen A."/>
            <person name="Lutzoni F."/>
            <person name="Magnuson J."/>
            <person name="Mondo S."/>
            <person name="Nolan M."/>
            <person name="Ohm R."/>
            <person name="Pangilinan J."/>
            <person name="Park H.-J."/>
            <person name="Ramirez L."/>
            <person name="Alfaro M."/>
            <person name="Sun H."/>
            <person name="Tritt A."/>
            <person name="Yoshinaga Y."/>
            <person name="Zwiers L.-H."/>
            <person name="Turgeon B."/>
            <person name="Goodwin S."/>
            <person name="Spatafora J."/>
            <person name="Crous P."/>
            <person name="Grigoriev I."/>
        </authorList>
    </citation>
    <scope>NUCLEOTIDE SEQUENCE</scope>
    <source>
        <strain evidence="10">CBS 122368</strain>
    </source>
</reference>
<dbReference type="Pfam" id="PF00659">
    <property type="entry name" value="POLO_box"/>
    <property type="match status" value="1"/>
</dbReference>
<dbReference type="GO" id="GO:0007052">
    <property type="term" value="P:mitotic spindle organization"/>
    <property type="evidence" value="ECO:0007669"/>
    <property type="project" value="TreeGrafter"/>
</dbReference>
<evidence type="ECO:0000256" key="5">
    <source>
        <dbReference type="ARBA" id="ARBA00022777"/>
    </source>
</evidence>
<feature type="compositionally biased region" description="Polar residues" evidence="8">
    <location>
        <begin position="466"/>
        <end position="476"/>
    </location>
</feature>
<dbReference type="Gene3D" id="1.10.510.10">
    <property type="entry name" value="Transferase(Phosphotransferase) domain 1"/>
    <property type="match status" value="1"/>
</dbReference>
<dbReference type="Pfam" id="PF00069">
    <property type="entry name" value="Pkinase"/>
    <property type="match status" value="1"/>
</dbReference>
<keyword evidence="1" id="KW-0723">Serine/threonine-protein kinase</keyword>
<accession>A0A6A6IFU0</accession>
<keyword evidence="3" id="KW-0677">Repeat</keyword>
<dbReference type="SUPFAM" id="SSF56112">
    <property type="entry name" value="Protein kinase-like (PK-like)"/>
    <property type="match status" value="1"/>
</dbReference>
<dbReference type="PANTHER" id="PTHR24345">
    <property type="entry name" value="SERINE/THREONINE-PROTEIN KINASE PLK"/>
    <property type="match status" value="1"/>
</dbReference>
<feature type="region of interest" description="Disordered" evidence="8">
    <location>
        <begin position="383"/>
        <end position="513"/>
    </location>
</feature>
<dbReference type="AlphaFoldDB" id="A0A6A6IFU0"/>
<dbReference type="SUPFAM" id="SSF82615">
    <property type="entry name" value="Polo-box domain"/>
    <property type="match status" value="2"/>
</dbReference>
<proteinExistence type="predicted"/>
<dbReference type="GO" id="GO:0000776">
    <property type="term" value="C:kinetochore"/>
    <property type="evidence" value="ECO:0007669"/>
    <property type="project" value="TreeGrafter"/>
</dbReference>
<dbReference type="InterPro" id="IPR033701">
    <property type="entry name" value="POLO_box_1"/>
</dbReference>
<dbReference type="GeneID" id="54588888"/>
<dbReference type="EMBL" id="ML987195">
    <property type="protein sequence ID" value="KAF2249059.1"/>
    <property type="molecule type" value="Genomic_DNA"/>
</dbReference>
<evidence type="ECO:0000313" key="10">
    <source>
        <dbReference type="EMBL" id="KAF2249059.1"/>
    </source>
</evidence>
<dbReference type="InterPro" id="IPR033695">
    <property type="entry name" value="POLO_box_2"/>
</dbReference>
<dbReference type="OrthoDB" id="408964at2759"/>
<dbReference type="CDD" id="cd13118">
    <property type="entry name" value="POLO_box_1"/>
    <property type="match status" value="1"/>
</dbReference>
<dbReference type="PROSITE" id="PS00108">
    <property type="entry name" value="PROTEIN_KINASE_ST"/>
    <property type="match status" value="1"/>
</dbReference>
<keyword evidence="11" id="KW-1185">Reference proteome</keyword>
<dbReference type="RefSeq" id="XP_033684063.1">
    <property type="nucleotide sequence ID" value="XM_033835558.1"/>
</dbReference>
<dbReference type="InterPro" id="IPR011009">
    <property type="entry name" value="Kinase-like_dom_sf"/>
</dbReference>
<dbReference type="GO" id="GO:0000922">
    <property type="term" value="C:spindle pole"/>
    <property type="evidence" value="ECO:0007669"/>
    <property type="project" value="TreeGrafter"/>
</dbReference>
<evidence type="ECO:0000256" key="4">
    <source>
        <dbReference type="ARBA" id="ARBA00022741"/>
    </source>
</evidence>
<evidence type="ECO:0000256" key="1">
    <source>
        <dbReference type="ARBA" id="ARBA00022527"/>
    </source>
</evidence>
<dbReference type="GO" id="GO:0004674">
    <property type="term" value="F:protein serine/threonine kinase activity"/>
    <property type="evidence" value="ECO:0007669"/>
    <property type="project" value="UniProtKB-KW"/>
</dbReference>
<dbReference type="PROSITE" id="PS00107">
    <property type="entry name" value="PROTEIN_KINASE_ATP"/>
    <property type="match status" value="1"/>
</dbReference>
<evidence type="ECO:0000256" key="2">
    <source>
        <dbReference type="ARBA" id="ARBA00022679"/>
    </source>
</evidence>
<protein>
    <submittedName>
        <fullName evidence="10">Kinase-like protein</fullName>
    </submittedName>
</protein>
<dbReference type="InterPro" id="IPR000719">
    <property type="entry name" value="Prot_kinase_dom"/>
</dbReference>
<dbReference type="Gene3D" id="3.30.1120.30">
    <property type="entry name" value="POLO box domain"/>
    <property type="match status" value="2"/>
</dbReference>
<dbReference type="GO" id="GO:0005634">
    <property type="term" value="C:nucleus"/>
    <property type="evidence" value="ECO:0007669"/>
    <property type="project" value="TreeGrafter"/>
</dbReference>
<dbReference type="Proteomes" id="UP000800094">
    <property type="component" value="Unassembled WGS sequence"/>
</dbReference>
<dbReference type="PROSITE" id="PS50011">
    <property type="entry name" value="PROTEIN_KINASE_DOM"/>
    <property type="match status" value="1"/>
</dbReference>
<dbReference type="InterPro" id="IPR036947">
    <property type="entry name" value="POLO_box_dom_sf"/>
</dbReference>
<dbReference type="GO" id="GO:0005524">
    <property type="term" value="F:ATP binding"/>
    <property type="evidence" value="ECO:0007669"/>
    <property type="project" value="UniProtKB-UniRule"/>
</dbReference>
<evidence type="ECO:0000256" key="8">
    <source>
        <dbReference type="SAM" id="MobiDB-lite"/>
    </source>
</evidence>
<dbReference type="SMART" id="SM00220">
    <property type="entry name" value="S_TKc"/>
    <property type="match status" value="1"/>
</dbReference>
<name>A0A6A6IFU0_9PLEO</name>
<dbReference type="InterPro" id="IPR000959">
    <property type="entry name" value="POLO_box_dom"/>
</dbReference>
<dbReference type="GO" id="GO:0005816">
    <property type="term" value="C:spindle pole body"/>
    <property type="evidence" value="ECO:0007669"/>
    <property type="project" value="TreeGrafter"/>
</dbReference>
<dbReference type="CDD" id="cd13117">
    <property type="entry name" value="POLO_box_2"/>
    <property type="match status" value="1"/>
</dbReference>
<gene>
    <name evidence="10" type="ORF">BU26DRAFT_604979</name>
</gene>
<organism evidence="10 11">
    <name type="scientific">Trematosphaeria pertusa</name>
    <dbReference type="NCBI Taxonomy" id="390896"/>
    <lineage>
        <taxon>Eukaryota</taxon>
        <taxon>Fungi</taxon>
        <taxon>Dikarya</taxon>
        <taxon>Ascomycota</taxon>
        <taxon>Pezizomycotina</taxon>
        <taxon>Dothideomycetes</taxon>
        <taxon>Pleosporomycetidae</taxon>
        <taxon>Pleosporales</taxon>
        <taxon>Massarineae</taxon>
        <taxon>Trematosphaeriaceae</taxon>
        <taxon>Trematosphaeria</taxon>
    </lineage>
</organism>
<dbReference type="GO" id="GO:0005737">
    <property type="term" value="C:cytoplasm"/>
    <property type="evidence" value="ECO:0007669"/>
    <property type="project" value="TreeGrafter"/>
</dbReference>
<feature type="domain" description="Protein kinase" evidence="9">
    <location>
        <begin position="20"/>
        <end position="285"/>
    </location>
</feature>
<evidence type="ECO:0000313" key="11">
    <source>
        <dbReference type="Proteomes" id="UP000800094"/>
    </source>
</evidence>
<keyword evidence="2" id="KW-0808">Transferase</keyword>
<evidence type="ECO:0000256" key="7">
    <source>
        <dbReference type="PROSITE-ProRule" id="PRU10141"/>
    </source>
</evidence>
<sequence>MLIHTDPTPPVVYDATGLQYQTEKQLGRGGFAICWQAQQTDGDRTPSKTVALKIVRSKMEHTKLAKKFVTELQIHSKLHHPHIVEFLRAFAFESSTYVVLEICPNESLAHCLKKRSYLSMPEIRRYIIQICGAVKYLHMHNIVHRDLKTGNLFLDQEMNVKVGDFGLAAVLVGPDDAAMRRTTMCGTPNYIAPEVLEKSDKGHNEKVDIWAIGIIAYTLAVGKAPFHASKPSEVLVKVAKGEYTWPDLGRHENDIPDDLRNLVSQILVDENSRPGLDTIVSYDFFKMGYIPETLSSNATSCRPKWTIKPPNHAAIKRGYTEAWYKQCKASGVGEYAPGQFFSVAGHSSSKSIYRECEREAEARKMPIVPMPLDAIYTPFVSRKSKGSTGGLENSQDRELSTNSSHLVESSINTKYSIPGRVEAPPNKQRGAERQEPVASIPSHARPPAFSYTETAQSARRPAAFRSKTTLKVTSIPTAELGATKSEAEPQPNFTEQCPIRPSRTRSSRTTSRTISRCIAQVEAGASEPVQSIRRGSHNTARAAESGLSEAVQSTRPTSRTAARTVARVATLASLQEPAPEFTKQLPKPVLPPSSSNVVASTSKKLAALEDSLINLYTNPATILERAEELRNNVITALTCASNATSALHNWKSSPVHLPFVSKWVDYSKKHGIGYILADGSIGVVANHTDGKPLTHVVVDHGLEYLKTAEDNLSLKTIPFLYFTQAKDGGLEKTAVAEADRKRNSILWVKFGRYMRKHLSEQTPNRAREQKESPIIIVRYYQRVGNVSVWGFSNGCFQFNFPDHTKIVLSADGKYISFTTLPLAAITHMATHPADLPAEHIKTRKVLSGTIYQLLYCNQPTLSLTSRSTSTAVEIEVVALATANKLPAKLHFVAEVVANWVSGGGLGCKPAGSRWPEWMGSTLDYAWKNKTDHVTVGRFGGDRMPSGGGEECG</sequence>
<evidence type="ECO:0000256" key="6">
    <source>
        <dbReference type="ARBA" id="ARBA00022840"/>
    </source>
</evidence>
<keyword evidence="6 7" id="KW-0067">ATP-binding</keyword>
<keyword evidence="4 7" id="KW-0547">Nucleotide-binding</keyword>
<dbReference type="InterPro" id="IPR008271">
    <property type="entry name" value="Ser/Thr_kinase_AS"/>
</dbReference>
<feature type="compositionally biased region" description="Polar residues" evidence="8">
    <location>
        <begin position="400"/>
        <end position="415"/>
    </location>
</feature>
<feature type="binding site" evidence="7">
    <location>
        <position position="53"/>
    </location>
    <ligand>
        <name>ATP</name>
        <dbReference type="ChEBI" id="CHEBI:30616"/>
    </ligand>
</feature>
<dbReference type="PANTHER" id="PTHR24345:SF0">
    <property type="entry name" value="CELL CYCLE SERINE_THREONINE-PROTEIN KINASE CDC5_MSD2"/>
    <property type="match status" value="1"/>
</dbReference>
<keyword evidence="5 10" id="KW-0418">Kinase</keyword>
<dbReference type="InterPro" id="IPR017441">
    <property type="entry name" value="Protein_kinase_ATP_BS"/>
</dbReference>
<evidence type="ECO:0000256" key="3">
    <source>
        <dbReference type="ARBA" id="ARBA00022737"/>
    </source>
</evidence>
<evidence type="ECO:0000259" key="9">
    <source>
        <dbReference type="PROSITE" id="PS50011"/>
    </source>
</evidence>